<keyword evidence="1" id="KW-0472">Membrane</keyword>
<gene>
    <name evidence="2" type="ORF">LCGC14_1631180</name>
</gene>
<dbReference type="AlphaFoldDB" id="A0A0F9I2K6"/>
<sequence length="136" mass="15938">MPYYHNNCRGQIRWFPFLPIPPKCLKCKERWPWWIVYGPKRRDMIYLPPEIPTPKRGTTSYSKWADSSNTPPGVAFIASRLPSWPRWLRITSLLSSIIVLSGAFYGSYLLGWWVVILLIVLLVAVLPILLLRRRNK</sequence>
<keyword evidence="1" id="KW-1133">Transmembrane helix</keyword>
<organism evidence="2">
    <name type="scientific">marine sediment metagenome</name>
    <dbReference type="NCBI Taxonomy" id="412755"/>
    <lineage>
        <taxon>unclassified sequences</taxon>
        <taxon>metagenomes</taxon>
        <taxon>ecological metagenomes</taxon>
    </lineage>
</organism>
<dbReference type="EMBL" id="LAZR01013461">
    <property type="protein sequence ID" value="KKM21861.1"/>
    <property type="molecule type" value="Genomic_DNA"/>
</dbReference>
<accession>A0A0F9I2K6</accession>
<protein>
    <submittedName>
        <fullName evidence="2">Uncharacterized protein</fullName>
    </submittedName>
</protein>
<name>A0A0F9I2K6_9ZZZZ</name>
<keyword evidence="1" id="KW-0812">Transmembrane</keyword>
<comment type="caution">
    <text evidence="2">The sequence shown here is derived from an EMBL/GenBank/DDBJ whole genome shotgun (WGS) entry which is preliminary data.</text>
</comment>
<feature type="transmembrane region" description="Helical" evidence="1">
    <location>
        <begin position="87"/>
        <end position="105"/>
    </location>
</feature>
<proteinExistence type="predicted"/>
<evidence type="ECO:0000313" key="2">
    <source>
        <dbReference type="EMBL" id="KKM21861.1"/>
    </source>
</evidence>
<evidence type="ECO:0000256" key="1">
    <source>
        <dbReference type="SAM" id="Phobius"/>
    </source>
</evidence>
<feature type="transmembrane region" description="Helical" evidence="1">
    <location>
        <begin position="111"/>
        <end position="131"/>
    </location>
</feature>
<reference evidence="2" key="1">
    <citation type="journal article" date="2015" name="Nature">
        <title>Complex archaea that bridge the gap between prokaryotes and eukaryotes.</title>
        <authorList>
            <person name="Spang A."/>
            <person name="Saw J.H."/>
            <person name="Jorgensen S.L."/>
            <person name="Zaremba-Niedzwiedzka K."/>
            <person name="Martijn J."/>
            <person name="Lind A.E."/>
            <person name="van Eijk R."/>
            <person name="Schleper C."/>
            <person name="Guy L."/>
            <person name="Ettema T.J."/>
        </authorList>
    </citation>
    <scope>NUCLEOTIDE SEQUENCE</scope>
</reference>